<dbReference type="EMBL" id="JACXXH010000003">
    <property type="protein sequence ID" value="MBD3863273.1"/>
    <property type="molecule type" value="Genomic_DNA"/>
</dbReference>
<organism evidence="1 2">
    <name type="scientific">Olleya marilimosa</name>
    <dbReference type="NCBI Taxonomy" id="272164"/>
    <lineage>
        <taxon>Bacteria</taxon>
        <taxon>Pseudomonadati</taxon>
        <taxon>Bacteroidota</taxon>
        <taxon>Flavobacteriia</taxon>
        <taxon>Flavobacteriales</taxon>
        <taxon>Flavobacteriaceae</taxon>
    </lineage>
</organism>
<dbReference type="Proteomes" id="UP000627521">
    <property type="component" value="Unassembled WGS sequence"/>
</dbReference>
<proteinExistence type="predicted"/>
<reference evidence="1 2" key="1">
    <citation type="submission" date="2020-09" db="EMBL/GenBank/DDBJ databases">
        <title>Bacillus nautilus sp. nov., Chryseoglobus crepusculi sp. nov, and Psychrobacter noctis sp. nov., isolated from deep-sea sponges from the equatorial Atlantic.</title>
        <authorList>
            <person name="Stennett H.L."/>
            <person name="Williams S.E."/>
        </authorList>
    </citation>
    <scope>NUCLEOTIDE SEQUENCE [LARGE SCALE GENOMIC DNA]</scope>
    <source>
        <strain evidence="1 2">28M-24</strain>
    </source>
</reference>
<comment type="caution">
    <text evidence="1">The sequence shown here is derived from an EMBL/GenBank/DDBJ whole genome shotgun (WGS) entry which is preliminary data.</text>
</comment>
<name>A0ABR8LYD8_9FLAO</name>
<keyword evidence="2" id="KW-1185">Reference proteome</keyword>
<evidence type="ECO:0000313" key="1">
    <source>
        <dbReference type="EMBL" id="MBD3863273.1"/>
    </source>
</evidence>
<accession>A0ABR8LYD8</accession>
<sequence>MKSTFYKGLEYENYEYIKDDFKTIFGLKLLRNIVLQYNGDILSGMIFELDLKDLDSLIEKLNDYLYCERKLVRDKFVLGQTFTVFNFKEISLTLDIEEGIKLGVLKNLGQT</sequence>
<dbReference type="RefSeq" id="WP_145004544.1">
    <property type="nucleotide sequence ID" value="NZ_JACXXH010000003.1"/>
</dbReference>
<gene>
    <name evidence="1" type="ORF">IEG06_07400</name>
</gene>
<protein>
    <submittedName>
        <fullName evidence="1">Uncharacterized protein</fullName>
    </submittedName>
</protein>
<evidence type="ECO:0000313" key="2">
    <source>
        <dbReference type="Proteomes" id="UP000627521"/>
    </source>
</evidence>